<dbReference type="PANTHER" id="PTHR41307:SF1">
    <property type="entry name" value="MEMBRANE PROTEIN"/>
    <property type="match status" value="1"/>
</dbReference>
<dbReference type="OrthoDB" id="1655249at2"/>
<sequence length="224" mass="25843">MDAKKLIELNNQKRKQLTKENETYYDDMLLYLRTHISLSEQQTEELLMELLDHLLEAQKQGKTAVEIFGTDSKSYCDEMVKQLPKEGFKNAAIFIGFLILQLIGWSGLGYGGTSFILEMFTDFNPSFYIGTGVVMVLVFLLSTALMIFCFFVWLKRSVYKKYTKVKNVFIGVGIGLIFFLSIFSIKFIPDFGYEIEKGNYLFLIGGGFIILLLKWINNKYRIIS</sequence>
<dbReference type="AlphaFoldDB" id="A0A6G1X7A4"/>
<keyword evidence="1" id="KW-1133">Transmembrane helix</keyword>
<organism evidence="2 3">
    <name type="scientific">Salinibacillus xinjiangensis</name>
    <dbReference type="NCBI Taxonomy" id="1229268"/>
    <lineage>
        <taxon>Bacteria</taxon>
        <taxon>Bacillati</taxon>
        <taxon>Bacillota</taxon>
        <taxon>Bacilli</taxon>
        <taxon>Bacillales</taxon>
        <taxon>Bacillaceae</taxon>
        <taxon>Salinibacillus</taxon>
    </lineage>
</organism>
<proteinExistence type="predicted"/>
<evidence type="ECO:0000256" key="1">
    <source>
        <dbReference type="SAM" id="Phobius"/>
    </source>
</evidence>
<gene>
    <name evidence="2" type="ORF">GH754_10860</name>
</gene>
<evidence type="ECO:0000313" key="2">
    <source>
        <dbReference type="EMBL" id="MRG86809.1"/>
    </source>
</evidence>
<feature type="transmembrane region" description="Helical" evidence="1">
    <location>
        <begin position="128"/>
        <end position="154"/>
    </location>
</feature>
<feature type="transmembrane region" description="Helical" evidence="1">
    <location>
        <begin position="166"/>
        <end position="188"/>
    </location>
</feature>
<protein>
    <submittedName>
        <fullName evidence="2">DUF1129 family protein</fullName>
    </submittedName>
</protein>
<reference evidence="2 3" key="1">
    <citation type="submission" date="2019-11" db="EMBL/GenBank/DDBJ databases">
        <authorList>
            <person name="Li J."/>
        </authorList>
    </citation>
    <scope>NUCLEOTIDE SEQUENCE [LARGE SCALE GENOMIC DNA]</scope>
    <source>
        <strain evidence="2 3">J4</strain>
    </source>
</reference>
<keyword evidence="1" id="KW-0472">Membrane</keyword>
<dbReference type="EMBL" id="WJNH01000006">
    <property type="protein sequence ID" value="MRG86809.1"/>
    <property type="molecule type" value="Genomic_DNA"/>
</dbReference>
<dbReference type="Gene3D" id="1.10.1900.10">
    <property type="entry name" value="c-terminal domain of poly(a) binding protein"/>
    <property type="match status" value="1"/>
</dbReference>
<dbReference type="RefSeq" id="WP_153728716.1">
    <property type="nucleotide sequence ID" value="NZ_WJNH01000006.1"/>
</dbReference>
<dbReference type="Pfam" id="PF06570">
    <property type="entry name" value="DUF1129"/>
    <property type="match status" value="1"/>
</dbReference>
<comment type="caution">
    <text evidence="2">The sequence shown here is derived from an EMBL/GenBank/DDBJ whole genome shotgun (WGS) entry which is preliminary data.</text>
</comment>
<keyword evidence="3" id="KW-1185">Reference proteome</keyword>
<name>A0A6G1X7A4_9BACI</name>
<dbReference type="PANTHER" id="PTHR41307">
    <property type="entry name" value="MEMBRANE PROTEIN-RELATED"/>
    <property type="match status" value="1"/>
</dbReference>
<dbReference type="Proteomes" id="UP000480185">
    <property type="component" value="Unassembled WGS sequence"/>
</dbReference>
<dbReference type="InterPro" id="IPR009214">
    <property type="entry name" value="DUF1129"/>
</dbReference>
<feature type="transmembrane region" description="Helical" evidence="1">
    <location>
        <begin position="200"/>
        <end position="216"/>
    </location>
</feature>
<feature type="transmembrane region" description="Helical" evidence="1">
    <location>
        <begin position="91"/>
        <end position="108"/>
    </location>
</feature>
<accession>A0A6G1X7A4</accession>
<keyword evidence="1" id="KW-0812">Transmembrane</keyword>
<dbReference type="SUPFAM" id="SSF158560">
    <property type="entry name" value="BH3980-like"/>
    <property type="match status" value="1"/>
</dbReference>
<evidence type="ECO:0000313" key="3">
    <source>
        <dbReference type="Proteomes" id="UP000480185"/>
    </source>
</evidence>